<evidence type="ECO:0000256" key="1">
    <source>
        <dbReference type="ARBA" id="ARBA00005679"/>
    </source>
</evidence>
<dbReference type="EMBL" id="VIEB01000347">
    <property type="protein sequence ID" value="TQD94288.1"/>
    <property type="molecule type" value="Genomic_DNA"/>
</dbReference>
<feature type="chain" id="PRO_5022089048" description="Gamma-interferon-inducible lysosomal thiol reductase" evidence="4">
    <location>
        <begin position="23"/>
        <end position="251"/>
    </location>
</feature>
<dbReference type="Gene3D" id="3.40.30.10">
    <property type="entry name" value="Glutaredoxin"/>
    <property type="match status" value="1"/>
</dbReference>
<keyword evidence="2" id="KW-0325">Glycoprotein</keyword>
<feature type="region of interest" description="Disordered" evidence="3">
    <location>
        <begin position="26"/>
        <end position="50"/>
    </location>
</feature>
<gene>
    <name evidence="5" type="ORF">C1H46_020102</name>
</gene>
<dbReference type="Proteomes" id="UP000315295">
    <property type="component" value="Unassembled WGS sequence"/>
</dbReference>
<dbReference type="PANTHER" id="PTHR13234">
    <property type="entry name" value="GAMMA-INTERFERON INDUCIBLE LYSOSOMAL THIOL REDUCTASE GILT"/>
    <property type="match status" value="1"/>
</dbReference>
<comment type="similarity">
    <text evidence="1">Belongs to the GILT family.</text>
</comment>
<name>A0A540M6H5_MALBA</name>
<dbReference type="InterPro" id="IPR004911">
    <property type="entry name" value="Interferon-induced_GILT"/>
</dbReference>
<proteinExistence type="inferred from homology"/>
<evidence type="ECO:0000256" key="2">
    <source>
        <dbReference type="ARBA" id="ARBA00023180"/>
    </source>
</evidence>
<dbReference type="STRING" id="106549.A0A540M6H5"/>
<evidence type="ECO:0008006" key="7">
    <source>
        <dbReference type="Google" id="ProtNLM"/>
    </source>
</evidence>
<keyword evidence="4" id="KW-0732">Signal</keyword>
<keyword evidence="6" id="KW-1185">Reference proteome</keyword>
<dbReference type="AlphaFoldDB" id="A0A540M6H5"/>
<sequence>MASPKLFSLLILTSLLIVCVSCSSFEDQGSKVPPSPKSRKLIEAPSAMPTPPTKAKKVDLTLYYETLCPFCAQFIVNGLSKVFNTDLINIVNLRLVPYGNAHIQGPNSTIVCQHGPDECYLNSIEACAINSYPDATQHFKFIHCIENQTIQGKQSKDEWKSCSQQLGMDPKPVQDCYDSGLEKKLILQYANETAHLDPVHNYVPWVLVNTRPLYESYQNFVPIVCAAYEGSPKPEACKPLPPNINSTAKTS</sequence>
<evidence type="ECO:0000313" key="5">
    <source>
        <dbReference type="EMBL" id="TQD94288.1"/>
    </source>
</evidence>
<evidence type="ECO:0000256" key="3">
    <source>
        <dbReference type="SAM" id="MobiDB-lite"/>
    </source>
</evidence>
<evidence type="ECO:0000256" key="4">
    <source>
        <dbReference type="SAM" id="SignalP"/>
    </source>
</evidence>
<evidence type="ECO:0000313" key="6">
    <source>
        <dbReference type="Proteomes" id="UP000315295"/>
    </source>
</evidence>
<dbReference type="PANTHER" id="PTHR13234:SF64">
    <property type="entry name" value="SAPOSIN A-TYPE DOMAIN-CONTAINING PROTEIN"/>
    <property type="match status" value="1"/>
</dbReference>
<dbReference type="GO" id="GO:0016671">
    <property type="term" value="F:oxidoreductase activity, acting on a sulfur group of donors, disulfide as acceptor"/>
    <property type="evidence" value="ECO:0007669"/>
    <property type="project" value="InterPro"/>
</dbReference>
<dbReference type="Pfam" id="PF03227">
    <property type="entry name" value="GILT"/>
    <property type="match status" value="1"/>
</dbReference>
<reference evidence="5 6" key="1">
    <citation type="journal article" date="2019" name="G3 (Bethesda)">
        <title>Sequencing of a Wild Apple (Malus baccata) Genome Unravels the Differences Between Cultivated and Wild Apple Species Regarding Disease Resistance and Cold Tolerance.</title>
        <authorList>
            <person name="Chen X."/>
        </authorList>
    </citation>
    <scope>NUCLEOTIDE SEQUENCE [LARGE SCALE GENOMIC DNA]</scope>
    <source>
        <strain evidence="6">cv. Shandingzi</strain>
        <tissue evidence="5">Leaves</tissue>
    </source>
</reference>
<organism evidence="5 6">
    <name type="scientific">Malus baccata</name>
    <name type="common">Siberian crab apple</name>
    <name type="synonym">Pyrus baccata</name>
    <dbReference type="NCBI Taxonomy" id="106549"/>
    <lineage>
        <taxon>Eukaryota</taxon>
        <taxon>Viridiplantae</taxon>
        <taxon>Streptophyta</taxon>
        <taxon>Embryophyta</taxon>
        <taxon>Tracheophyta</taxon>
        <taxon>Spermatophyta</taxon>
        <taxon>Magnoliopsida</taxon>
        <taxon>eudicotyledons</taxon>
        <taxon>Gunneridae</taxon>
        <taxon>Pentapetalae</taxon>
        <taxon>rosids</taxon>
        <taxon>fabids</taxon>
        <taxon>Rosales</taxon>
        <taxon>Rosaceae</taxon>
        <taxon>Amygdaloideae</taxon>
        <taxon>Maleae</taxon>
        <taxon>Malus</taxon>
    </lineage>
</organism>
<feature type="signal peptide" evidence="4">
    <location>
        <begin position="1"/>
        <end position="22"/>
    </location>
</feature>
<accession>A0A540M6H5</accession>
<protein>
    <recommendedName>
        <fullName evidence="7">Gamma-interferon-inducible lysosomal thiol reductase</fullName>
    </recommendedName>
</protein>
<comment type="caution">
    <text evidence="5">The sequence shown here is derived from an EMBL/GenBank/DDBJ whole genome shotgun (WGS) entry which is preliminary data.</text>
</comment>